<dbReference type="Pfam" id="PF02517">
    <property type="entry name" value="Rce1-like"/>
    <property type="match status" value="1"/>
</dbReference>
<evidence type="ECO:0000256" key="1">
    <source>
        <dbReference type="SAM" id="Phobius"/>
    </source>
</evidence>
<keyword evidence="3" id="KW-0378">Hydrolase</keyword>
<feature type="transmembrane region" description="Helical" evidence="1">
    <location>
        <begin position="110"/>
        <end position="135"/>
    </location>
</feature>
<feature type="transmembrane region" description="Helical" evidence="1">
    <location>
        <begin position="147"/>
        <end position="166"/>
    </location>
</feature>
<feature type="transmembrane region" description="Helical" evidence="1">
    <location>
        <begin position="12"/>
        <end position="33"/>
    </location>
</feature>
<dbReference type="InterPro" id="IPR015837">
    <property type="entry name" value="UCP026622_CAAX_protease"/>
</dbReference>
<dbReference type="AlphaFoldDB" id="A0A1J5QJH3"/>
<feature type="transmembrane region" description="Helical" evidence="1">
    <location>
        <begin position="39"/>
        <end position="57"/>
    </location>
</feature>
<evidence type="ECO:0000313" key="3">
    <source>
        <dbReference type="EMBL" id="OIQ83632.1"/>
    </source>
</evidence>
<gene>
    <name evidence="3" type="ORF">GALL_345550</name>
</gene>
<sequence>MTLAARNASTRARVPAIVATGVVVAALVMVNLAEHFLRNATWLGPVAALALLAFARWSGLTWSQLGLHRDRLRSGLQWGLGAIAVVAVVYLVGVLVPFTRPAFLDARYHLGVHSALVTAFVIIPLSTIVLEEVAFRSVLWGMLSRHAATWRVLLISSALFGLWHILPSLHVATANHGVGDVVRGAGAAAGVLVIAGIVAFTALGGVVAGELRRRSGSVLASAGMHWATNSLGVLFGLVAWRLVG</sequence>
<reference evidence="3" key="1">
    <citation type="submission" date="2016-10" db="EMBL/GenBank/DDBJ databases">
        <title>Sequence of Gallionella enrichment culture.</title>
        <authorList>
            <person name="Poehlein A."/>
            <person name="Muehling M."/>
            <person name="Daniel R."/>
        </authorList>
    </citation>
    <scope>NUCLEOTIDE SEQUENCE</scope>
</reference>
<keyword evidence="1" id="KW-1133">Transmembrane helix</keyword>
<comment type="caution">
    <text evidence="3">The sequence shown here is derived from an EMBL/GenBank/DDBJ whole genome shotgun (WGS) entry which is preliminary data.</text>
</comment>
<name>A0A1J5QJH3_9ZZZZ</name>
<keyword evidence="3" id="KW-0645">Protease</keyword>
<organism evidence="3">
    <name type="scientific">mine drainage metagenome</name>
    <dbReference type="NCBI Taxonomy" id="410659"/>
    <lineage>
        <taxon>unclassified sequences</taxon>
        <taxon>metagenomes</taxon>
        <taxon>ecological metagenomes</taxon>
    </lineage>
</organism>
<dbReference type="EMBL" id="MLJW01000685">
    <property type="protein sequence ID" value="OIQ83632.1"/>
    <property type="molecule type" value="Genomic_DNA"/>
</dbReference>
<keyword evidence="1" id="KW-0812">Transmembrane</keyword>
<accession>A0A1J5QJH3</accession>
<feature type="domain" description="CAAX prenyl protease 2/Lysostaphin resistance protein A-like" evidence="2">
    <location>
        <begin position="116"/>
        <end position="230"/>
    </location>
</feature>
<dbReference type="GO" id="GO:0004175">
    <property type="term" value="F:endopeptidase activity"/>
    <property type="evidence" value="ECO:0007669"/>
    <property type="project" value="UniProtKB-ARBA"/>
</dbReference>
<protein>
    <submittedName>
        <fullName evidence="3">CAAX amino terminal protease self-immunity</fullName>
    </submittedName>
</protein>
<feature type="transmembrane region" description="Helical" evidence="1">
    <location>
        <begin position="78"/>
        <end position="98"/>
    </location>
</feature>
<proteinExistence type="predicted"/>
<dbReference type="GO" id="GO:0080120">
    <property type="term" value="P:CAAX-box protein maturation"/>
    <property type="evidence" value="ECO:0007669"/>
    <property type="project" value="UniProtKB-ARBA"/>
</dbReference>
<evidence type="ECO:0000259" key="2">
    <source>
        <dbReference type="Pfam" id="PF02517"/>
    </source>
</evidence>
<feature type="transmembrane region" description="Helical" evidence="1">
    <location>
        <begin position="223"/>
        <end position="243"/>
    </location>
</feature>
<dbReference type="GO" id="GO:0006508">
    <property type="term" value="P:proteolysis"/>
    <property type="evidence" value="ECO:0007669"/>
    <property type="project" value="UniProtKB-KW"/>
</dbReference>
<keyword evidence="1" id="KW-0472">Membrane</keyword>
<feature type="transmembrane region" description="Helical" evidence="1">
    <location>
        <begin position="186"/>
        <end position="211"/>
    </location>
</feature>
<dbReference type="PIRSF" id="PIRSF026622">
    <property type="entry name" value="Proteas_026622"/>
    <property type="match status" value="1"/>
</dbReference>
<dbReference type="InterPro" id="IPR003675">
    <property type="entry name" value="Rce1/LyrA-like_dom"/>
</dbReference>